<proteinExistence type="predicted"/>
<comment type="caution">
    <text evidence="1">The sequence shown here is derived from an EMBL/GenBank/DDBJ whole genome shotgun (WGS) entry which is preliminary data.</text>
</comment>
<name>A0A9N9NPC8_9GLOM</name>
<organism evidence="1 2">
    <name type="scientific">Funneliformis caledonium</name>
    <dbReference type="NCBI Taxonomy" id="1117310"/>
    <lineage>
        <taxon>Eukaryota</taxon>
        <taxon>Fungi</taxon>
        <taxon>Fungi incertae sedis</taxon>
        <taxon>Mucoromycota</taxon>
        <taxon>Glomeromycotina</taxon>
        <taxon>Glomeromycetes</taxon>
        <taxon>Glomerales</taxon>
        <taxon>Glomeraceae</taxon>
        <taxon>Funneliformis</taxon>
    </lineage>
</organism>
<reference evidence="1" key="1">
    <citation type="submission" date="2021-06" db="EMBL/GenBank/DDBJ databases">
        <authorList>
            <person name="Kallberg Y."/>
            <person name="Tangrot J."/>
            <person name="Rosling A."/>
        </authorList>
    </citation>
    <scope>NUCLEOTIDE SEQUENCE</scope>
    <source>
        <strain evidence="1">UK204</strain>
    </source>
</reference>
<gene>
    <name evidence="1" type="ORF">FCALED_LOCUS16701</name>
</gene>
<dbReference type="AlphaFoldDB" id="A0A9N9NPC8"/>
<dbReference type="EMBL" id="CAJVPQ010020974">
    <property type="protein sequence ID" value="CAG8757310.1"/>
    <property type="molecule type" value="Genomic_DNA"/>
</dbReference>
<dbReference type="PANTHER" id="PTHR28243:SF1">
    <property type="entry name" value="PYRIDOXAMINE 5'-PHOSPHATE OXIDASE ALR4036 FAMILY FMN-BINDING DOMAIN-CONTAINING PROTEIN"/>
    <property type="match status" value="1"/>
</dbReference>
<dbReference type="Gene3D" id="2.30.110.10">
    <property type="entry name" value="Electron Transport, Fmn-binding Protein, Chain A"/>
    <property type="match status" value="1"/>
</dbReference>
<evidence type="ECO:0000313" key="2">
    <source>
        <dbReference type="Proteomes" id="UP000789570"/>
    </source>
</evidence>
<feature type="non-terminal residue" evidence="1">
    <location>
        <position position="245"/>
    </location>
</feature>
<dbReference type="SUPFAM" id="SSF50475">
    <property type="entry name" value="FMN-binding split barrel"/>
    <property type="match status" value="1"/>
</dbReference>
<accession>A0A9N9NPC8</accession>
<dbReference type="PANTHER" id="PTHR28243">
    <property type="entry name" value="AGL049CP"/>
    <property type="match status" value="1"/>
</dbReference>
<sequence>MDENTVTWNQLLQQSHKKNHKSIVYVQMTNLRRNGEPSLHNIRFHDFVKDDSRYLLFLMAFNDNQLHGDVKSNPNAQLCWQMQTTKEIYNLSGRFYIVSSPKKITRFPPPKSSNPDMPTQESWETVRRQVWSALSSQTRAMFTWPPSGEIPKSGKAAFKCLKLDSMLDDHIGSDGSDRVDHEVAFDNFCLLIFKVNEVIRFEYGSFPPKRTLYRLDDDYDDEEGLAFIWTINPSLSRIACIDLMS</sequence>
<dbReference type="Proteomes" id="UP000789570">
    <property type="component" value="Unassembled WGS sequence"/>
</dbReference>
<evidence type="ECO:0000313" key="1">
    <source>
        <dbReference type="EMBL" id="CAG8757310.1"/>
    </source>
</evidence>
<protein>
    <submittedName>
        <fullName evidence="1">7523_t:CDS:1</fullName>
    </submittedName>
</protein>
<dbReference type="OrthoDB" id="434253at2759"/>
<keyword evidence="2" id="KW-1185">Reference proteome</keyword>
<dbReference type="InterPro" id="IPR012349">
    <property type="entry name" value="Split_barrel_FMN-bd"/>
</dbReference>